<dbReference type="InterPro" id="IPR011749">
    <property type="entry name" value="CHP02243"/>
</dbReference>
<dbReference type="KEGG" id="nsh:GXM_07778"/>
<dbReference type="AlphaFoldDB" id="A0A5P8WCD0"/>
<dbReference type="RefSeq" id="WP_152591348.1">
    <property type="nucleotide sequence ID" value="NZ_CP045227.1"/>
</dbReference>
<evidence type="ECO:0000313" key="2">
    <source>
        <dbReference type="Proteomes" id="UP000326678"/>
    </source>
</evidence>
<evidence type="ECO:0000313" key="1">
    <source>
        <dbReference type="EMBL" id="QFS50284.1"/>
    </source>
</evidence>
<proteinExistence type="predicted"/>
<accession>A0A5P8WCD0</accession>
<organism evidence="1 2">
    <name type="scientific">Nostoc sphaeroides CCNUC1</name>
    <dbReference type="NCBI Taxonomy" id="2653204"/>
    <lineage>
        <taxon>Bacteria</taxon>
        <taxon>Bacillati</taxon>
        <taxon>Cyanobacteriota</taxon>
        <taxon>Cyanophyceae</taxon>
        <taxon>Nostocales</taxon>
        <taxon>Nostocaceae</taxon>
        <taxon>Nostoc</taxon>
    </lineage>
</organism>
<sequence length="734" mass="82896">MEFDFLPKLPSSNLDDRTFDDLVEECIMRIPRYCPEWTDHNLSDPGITLIELFAWLTDQMLLRFNQVPRKNYVAFLELLGIRLQPPAPAHTELTFYLSSDLPEAYTISAGVEVATLRTETTEAITFSTDSRLVIGKPKLLHFLTAQTIEQMPQSLRERVTSLWNRRSDGFWEGSEQPIFEEEPQPGNCFYLVINSDDSLDGNVLEISFQAATATPTGINPNQPPRRWEAWDGENWQSVLLQERDDRTRGFSFYEIDQQRGSSEQGTEIRLHLPQNWPVTNFTSYRGRWLRCVLTELERNQPGYNRPPRINAIGVRSIGGTVRASQSHIIENERLEISNGKPGQTFQLQQAPVLERRDNEYIIVIPPGGGLPQRWQEVRDFADTTSQDLHYIIDSVTGTVQFGPLIREPSQLKRETEVRTRIQQATADDTFVQVSDIERNKQEHQYGAIPPRGAEIRMVAYRTGGGRQGNVQSGVLQFLKSAVPYVASVTNHKPAINGADAESLEQAVIKAPRILRTRDRAVTSEDFEVLAQRAGSGAIARVRCLPADSNRQAGTVGLMIVPQANTDAIAYGQGLSPEKFDLSPALQEQVLSYLDERRLLGVRIQLQQPEYIGVSVQTEIALEPIYDNPFAREEIIRNIKISLYKFLNPLVGGTDGKGWPFGRPVYESDIVALLQQARGVRYLGPVLLFAIRKQGETWRRQQSPERVIDPGIEGLVSSWDDGNLRSGHVVNIINR</sequence>
<keyword evidence="2" id="KW-1185">Reference proteome</keyword>
<name>A0A5P8WCD0_9NOSO</name>
<dbReference type="Proteomes" id="UP000326678">
    <property type="component" value="Chromosome Gxm2"/>
</dbReference>
<protein>
    <submittedName>
        <fullName evidence="1">Putative baseplate assembly protein</fullName>
    </submittedName>
</protein>
<gene>
    <name evidence="1" type="ORF">GXM_07778</name>
</gene>
<dbReference type="EMBL" id="CP045227">
    <property type="protein sequence ID" value="QFS50284.1"/>
    <property type="molecule type" value="Genomic_DNA"/>
</dbReference>
<dbReference type="NCBIfam" id="TIGR02243">
    <property type="entry name" value="putative baseplate assembly protein"/>
    <property type="match status" value="1"/>
</dbReference>
<reference evidence="1 2" key="1">
    <citation type="submission" date="2019-10" db="EMBL/GenBank/DDBJ databases">
        <title>Genomic and transcriptomic insights into the perfect genentic adaptation of a filamentous nitrogen-fixing cyanobacterium to rice fields.</title>
        <authorList>
            <person name="Chen Z."/>
        </authorList>
    </citation>
    <scope>NUCLEOTIDE SEQUENCE [LARGE SCALE GENOMIC DNA]</scope>
    <source>
        <strain evidence="1">CCNUC1</strain>
    </source>
</reference>